<reference evidence="1" key="1">
    <citation type="submission" date="2021-02" db="EMBL/GenBank/DDBJ databases">
        <authorList>
            <person name="Nieuwenhuis M."/>
            <person name="Van De Peppel L.J.J."/>
        </authorList>
    </citation>
    <scope>NUCLEOTIDE SEQUENCE</scope>
    <source>
        <strain evidence="1">D49</strain>
    </source>
</reference>
<feature type="non-terminal residue" evidence="1">
    <location>
        <position position="73"/>
    </location>
</feature>
<protein>
    <submittedName>
        <fullName evidence="1">Uncharacterized protein</fullName>
    </submittedName>
</protein>
<dbReference type="AlphaFoldDB" id="A0A9P7FVN9"/>
<organism evidence="1 2">
    <name type="scientific">Sphagnurus paluster</name>
    <dbReference type="NCBI Taxonomy" id="117069"/>
    <lineage>
        <taxon>Eukaryota</taxon>
        <taxon>Fungi</taxon>
        <taxon>Dikarya</taxon>
        <taxon>Basidiomycota</taxon>
        <taxon>Agaricomycotina</taxon>
        <taxon>Agaricomycetes</taxon>
        <taxon>Agaricomycetidae</taxon>
        <taxon>Agaricales</taxon>
        <taxon>Tricholomatineae</taxon>
        <taxon>Lyophyllaceae</taxon>
        <taxon>Sphagnurus</taxon>
    </lineage>
</organism>
<evidence type="ECO:0000313" key="2">
    <source>
        <dbReference type="Proteomes" id="UP000717328"/>
    </source>
</evidence>
<proteinExistence type="predicted"/>
<comment type="caution">
    <text evidence="1">The sequence shown here is derived from an EMBL/GenBank/DDBJ whole genome shotgun (WGS) entry which is preliminary data.</text>
</comment>
<keyword evidence="2" id="KW-1185">Reference proteome</keyword>
<gene>
    <name evidence="1" type="ORF">H0H81_008183</name>
</gene>
<evidence type="ECO:0000313" key="1">
    <source>
        <dbReference type="EMBL" id="KAG5638963.1"/>
    </source>
</evidence>
<reference evidence="1" key="2">
    <citation type="submission" date="2021-10" db="EMBL/GenBank/DDBJ databases">
        <title>Phylogenomics reveals ancestral predisposition of the termite-cultivated fungus Termitomyces towards a domesticated lifestyle.</title>
        <authorList>
            <person name="Auxier B."/>
            <person name="Grum-Grzhimaylo A."/>
            <person name="Cardenas M.E."/>
            <person name="Lodge J.D."/>
            <person name="Laessoe T."/>
            <person name="Pedersen O."/>
            <person name="Smith M.E."/>
            <person name="Kuyper T.W."/>
            <person name="Franco-Molano E.A."/>
            <person name="Baroni T.J."/>
            <person name="Aanen D.K."/>
        </authorList>
    </citation>
    <scope>NUCLEOTIDE SEQUENCE</scope>
    <source>
        <strain evidence="1">D49</strain>
    </source>
</reference>
<name>A0A9P7FVN9_9AGAR</name>
<accession>A0A9P7FVN9</accession>
<dbReference type="Proteomes" id="UP000717328">
    <property type="component" value="Unassembled WGS sequence"/>
</dbReference>
<sequence length="73" mass="8074">MHPAFAHFTRDCQSLEPTSKDYRLTSELRTLVSHSAGQQRAVVRALGDDGVLVKEAVLCSNGFSYCIVDENCE</sequence>
<dbReference type="EMBL" id="JABCKI010005736">
    <property type="protein sequence ID" value="KAG5638963.1"/>
    <property type="molecule type" value="Genomic_DNA"/>
</dbReference>